<evidence type="ECO:0000256" key="2">
    <source>
        <dbReference type="SAM" id="SignalP"/>
    </source>
</evidence>
<keyword evidence="4" id="KW-1185">Reference proteome</keyword>
<name>A0A2U3AND8_9BACL</name>
<dbReference type="OrthoDB" id="2455737at2"/>
<reference evidence="3 4" key="1">
    <citation type="submission" date="2018-05" db="EMBL/GenBank/DDBJ databases">
        <title>Kurthia sibirica genome sequence.</title>
        <authorList>
            <person name="Maclea K.S."/>
            <person name="Goen A.E."/>
        </authorList>
    </citation>
    <scope>NUCLEOTIDE SEQUENCE [LARGE SCALE GENOMIC DNA]</scope>
    <source>
        <strain evidence="3 4">ATCC 49154</strain>
    </source>
</reference>
<dbReference type="EMBL" id="QFVR01000005">
    <property type="protein sequence ID" value="PWI26009.1"/>
    <property type="molecule type" value="Genomic_DNA"/>
</dbReference>
<feature type="transmembrane region" description="Helical" evidence="1">
    <location>
        <begin position="43"/>
        <end position="61"/>
    </location>
</feature>
<feature type="chain" id="PRO_5015645115" evidence="2">
    <location>
        <begin position="28"/>
        <end position="69"/>
    </location>
</feature>
<dbReference type="AlphaFoldDB" id="A0A2U3AND8"/>
<evidence type="ECO:0000313" key="4">
    <source>
        <dbReference type="Proteomes" id="UP000245938"/>
    </source>
</evidence>
<feature type="signal peptide" evidence="2">
    <location>
        <begin position="1"/>
        <end position="27"/>
    </location>
</feature>
<keyword evidence="1" id="KW-0812">Transmembrane</keyword>
<proteinExistence type="predicted"/>
<keyword evidence="1" id="KW-0472">Membrane</keyword>
<protein>
    <submittedName>
        <fullName evidence="3">Uncharacterized protein</fullName>
    </submittedName>
</protein>
<comment type="caution">
    <text evidence="3">The sequence shown here is derived from an EMBL/GenBank/DDBJ whole genome shotgun (WGS) entry which is preliminary data.</text>
</comment>
<organism evidence="3 4">
    <name type="scientific">Kurthia sibirica</name>
    <dbReference type="NCBI Taxonomy" id="202750"/>
    <lineage>
        <taxon>Bacteria</taxon>
        <taxon>Bacillati</taxon>
        <taxon>Bacillota</taxon>
        <taxon>Bacilli</taxon>
        <taxon>Bacillales</taxon>
        <taxon>Caryophanaceae</taxon>
        <taxon>Kurthia</taxon>
    </lineage>
</organism>
<gene>
    <name evidence="3" type="ORF">DEX24_05615</name>
</gene>
<evidence type="ECO:0000256" key="1">
    <source>
        <dbReference type="SAM" id="Phobius"/>
    </source>
</evidence>
<evidence type="ECO:0000313" key="3">
    <source>
        <dbReference type="EMBL" id="PWI26009.1"/>
    </source>
</evidence>
<sequence>MKKAWRKISTALFVLFVMATGSNTAFAASKTAIEQTNYEKIYFGAAVGCLVLALFTFFFRAKHYKEQIK</sequence>
<dbReference type="RefSeq" id="WP_109305430.1">
    <property type="nucleotide sequence ID" value="NZ_BJUF01000057.1"/>
</dbReference>
<keyword evidence="1" id="KW-1133">Transmembrane helix</keyword>
<keyword evidence="2" id="KW-0732">Signal</keyword>
<accession>A0A2U3AND8</accession>
<dbReference type="Proteomes" id="UP000245938">
    <property type="component" value="Unassembled WGS sequence"/>
</dbReference>